<dbReference type="GO" id="GO:0051304">
    <property type="term" value="P:chromosome separation"/>
    <property type="evidence" value="ECO:0007669"/>
    <property type="project" value="InterPro"/>
</dbReference>
<keyword evidence="3" id="KW-0159">Chromosome partition</keyword>
<dbReference type="SUPFAM" id="SSF46785">
    <property type="entry name" value="Winged helix' DNA-binding domain"/>
    <property type="match status" value="2"/>
</dbReference>
<keyword evidence="1" id="KW-0963">Cytoplasm</keyword>
<dbReference type="AlphaFoldDB" id="A0A9D1S0D9"/>
<protein>
    <submittedName>
        <fullName evidence="5">SMC-Scp complex subunit ScpB</fullName>
    </submittedName>
</protein>
<gene>
    <name evidence="5" type="ORF">H9871_03150</name>
</gene>
<evidence type="ECO:0000256" key="4">
    <source>
        <dbReference type="ARBA" id="ARBA00023306"/>
    </source>
</evidence>
<sequence>MSQGEAAESNDHDTALAAVEAVLMVTEEPVPIAEISAAVGLEQDRVKHLIEQLRAEADGAGPDQRERGYELRYVAGGYRYYSRMRYAEQVSAFVLGGQTARLSQAALETVAVIAYRQPVARSQVAAIRGVSVDGVIRTLVHRGLVDTAGTDPVTGATLYATTTALLEKLGIDSVDDLPALSPHLPGIEAAEGIGPGFGELGEGS</sequence>
<proteinExistence type="predicted"/>
<dbReference type="EMBL" id="DXGD01000115">
    <property type="protein sequence ID" value="HIW99119.1"/>
    <property type="molecule type" value="Genomic_DNA"/>
</dbReference>
<dbReference type="PIRSF" id="PIRSF019345">
    <property type="entry name" value="ScpB"/>
    <property type="match status" value="1"/>
</dbReference>
<evidence type="ECO:0000256" key="2">
    <source>
        <dbReference type="ARBA" id="ARBA00022618"/>
    </source>
</evidence>
<evidence type="ECO:0000313" key="5">
    <source>
        <dbReference type="EMBL" id="HIW99119.1"/>
    </source>
</evidence>
<dbReference type="InterPro" id="IPR005234">
    <property type="entry name" value="ScpB_csome_segregation"/>
</dbReference>
<organism evidence="5 6">
    <name type="scientific">Candidatus Nesterenkonia stercoripullorum</name>
    <dbReference type="NCBI Taxonomy" id="2838701"/>
    <lineage>
        <taxon>Bacteria</taxon>
        <taxon>Bacillati</taxon>
        <taxon>Actinomycetota</taxon>
        <taxon>Actinomycetes</taxon>
        <taxon>Micrococcales</taxon>
        <taxon>Micrococcaceae</taxon>
        <taxon>Nesterenkonia</taxon>
    </lineage>
</organism>
<accession>A0A9D1S0D9</accession>
<comment type="caution">
    <text evidence="5">The sequence shown here is derived from an EMBL/GenBank/DDBJ whole genome shotgun (WGS) entry which is preliminary data.</text>
</comment>
<keyword evidence="2" id="KW-0132">Cell division</keyword>
<dbReference type="Pfam" id="PF04079">
    <property type="entry name" value="SMC_ScpB"/>
    <property type="match status" value="1"/>
</dbReference>
<reference evidence="5" key="2">
    <citation type="submission" date="2021-04" db="EMBL/GenBank/DDBJ databases">
        <authorList>
            <person name="Gilroy R."/>
        </authorList>
    </citation>
    <scope>NUCLEOTIDE SEQUENCE</scope>
    <source>
        <strain evidence="5">ChiHejej3B27-3195</strain>
    </source>
</reference>
<dbReference type="Gene3D" id="1.10.10.10">
    <property type="entry name" value="Winged helix-like DNA-binding domain superfamily/Winged helix DNA-binding domain"/>
    <property type="match status" value="2"/>
</dbReference>
<evidence type="ECO:0000313" key="6">
    <source>
        <dbReference type="Proteomes" id="UP000824151"/>
    </source>
</evidence>
<reference evidence="5" key="1">
    <citation type="journal article" date="2021" name="PeerJ">
        <title>Extensive microbial diversity within the chicken gut microbiome revealed by metagenomics and culture.</title>
        <authorList>
            <person name="Gilroy R."/>
            <person name="Ravi A."/>
            <person name="Getino M."/>
            <person name="Pursley I."/>
            <person name="Horton D.L."/>
            <person name="Alikhan N.F."/>
            <person name="Baker D."/>
            <person name="Gharbi K."/>
            <person name="Hall N."/>
            <person name="Watson M."/>
            <person name="Adriaenssens E.M."/>
            <person name="Foster-Nyarko E."/>
            <person name="Jarju S."/>
            <person name="Secka A."/>
            <person name="Antonio M."/>
            <person name="Oren A."/>
            <person name="Chaudhuri R.R."/>
            <person name="La Ragione R."/>
            <person name="Hildebrand F."/>
            <person name="Pallen M.J."/>
        </authorList>
    </citation>
    <scope>NUCLEOTIDE SEQUENCE</scope>
    <source>
        <strain evidence="5">ChiHejej3B27-3195</strain>
    </source>
</reference>
<dbReference type="Proteomes" id="UP000824151">
    <property type="component" value="Unassembled WGS sequence"/>
</dbReference>
<dbReference type="PANTHER" id="PTHR34298">
    <property type="entry name" value="SEGREGATION AND CONDENSATION PROTEIN B"/>
    <property type="match status" value="1"/>
</dbReference>
<dbReference type="GO" id="GO:0051301">
    <property type="term" value="P:cell division"/>
    <property type="evidence" value="ECO:0007669"/>
    <property type="project" value="UniProtKB-KW"/>
</dbReference>
<dbReference type="InterPro" id="IPR036390">
    <property type="entry name" value="WH_DNA-bd_sf"/>
</dbReference>
<keyword evidence="4" id="KW-0131">Cell cycle</keyword>
<dbReference type="InterPro" id="IPR036388">
    <property type="entry name" value="WH-like_DNA-bd_sf"/>
</dbReference>
<evidence type="ECO:0000256" key="1">
    <source>
        <dbReference type="ARBA" id="ARBA00022490"/>
    </source>
</evidence>
<evidence type="ECO:0000256" key="3">
    <source>
        <dbReference type="ARBA" id="ARBA00022829"/>
    </source>
</evidence>
<name>A0A9D1S0D9_9MICC</name>
<dbReference type="PANTHER" id="PTHR34298:SF2">
    <property type="entry name" value="SEGREGATION AND CONDENSATION PROTEIN B"/>
    <property type="match status" value="1"/>
</dbReference>